<proteinExistence type="predicted"/>
<evidence type="ECO:0000313" key="2">
    <source>
        <dbReference type="EMBL" id="TWT91088.1"/>
    </source>
</evidence>
<keyword evidence="3" id="KW-1185">Reference proteome</keyword>
<feature type="transmembrane region" description="Helical" evidence="1">
    <location>
        <begin position="33"/>
        <end position="53"/>
    </location>
</feature>
<reference evidence="2 3" key="1">
    <citation type="submission" date="2019-02" db="EMBL/GenBank/DDBJ databases">
        <title>Deep-cultivation of Planctomycetes and their phenomic and genomic characterization uncovers novel biology.</title>
        <authorList>
            <person name="Wiegand S."/>
            <person name="Jogler M."/>
            <person name="Boedeker C."/>
            <person name="Pinto D."/>
            <person name="Vollmers J."/>
            <person name="Rivas-Marin E."/>
            <person name="Kohn T."/>
            <person name="Peeters S.H."/>
            <person name="Heuer A."/>
            <person name="Rast P."/>
            <person name="Oberbeckmann S."/>
            <person name="Bunk B."/>
            <person name="Jeske O."/>
            <person name="Meyerdierks A."/>
            <person name="Storesund J.E."/>
            <person name="Kallscheuer N."/>
            <person name="Luecker S."/>
            <person name="Lage O.M."/>
            <person name="Pohl T."/>
            <person name="Merkel B.J."/>
            <person name="Hornburger P."/>
            <person name="Mueller R.-W."/>
            <person name="Bruemmer F."/>
            <person name="Labrenz M."/>
            <person name="Spormann A.M."/>
            <person name="Op Den Camp H."/>
            <person name="Overmann J."/>
            <person name="Amann R."/>
            <person name="Jetten M.S.M."/>
            <person name="Mascher T."/>
            <person name="Medema M.H."/>
            <person name="Devos D.P."/>
            <person name="Kaster A.-K."/>
            <person name="Ovreas L."/>
            <person name="Rohde M."/>
            <person name="Galperin M.Y."/>
            <person name="Jogler C."/>
        </authorList>
    </citation>
    <scope>NUCLEOTIDE SEQUENCE [LARGE SCALE GENOMIC DNA]</scope>
    <source>
        <strain evidence="2 3">Mal64</strain>
    </source>
</reference>
<keyword evidence="1" id="KW-1133">Transmembrane helix</keyword>
<keyword evidence="1" id="KW-0812">Transmembrane</keyword>
<keyword evidence="1" id="KW-0472">Membrane</keyword>
<evidence type="ECO:0000256" key="1">
    <source>
        <dbReference type="SAM" id="Phobius"/>
    </source>
</evidence>
<gene>
    <name evidence="2" type="ORF">Mal64_14870</name>
</gene>
<dbReference type="RefSeq" id="WP_146398515.1">
    <property type="nucleotide sequence ID" value="NZ_SJPQ01000001.1"/>
</dbReference>
<dbReference type="EMBL" id="SJPQ01000001">
    <property type="protein sequence ID" value="TWT91088.1"/>
    <property type="molecule type" value="Genomic_DNA"/>
</dbReference>
<protein>
    <submittedName>
        <fullName evidence="2">Uncharacterized protein</fullName>
    </submittedName>
</protein>
<name>A0A5C5ZVK5_9BACT</name>
<evidence type="ECO:0000313" key="3">
    <source>
        <dbReference type="Proteomes" id="UP000315440"/>
    </source>
</evidence>
<organism evidence="2 3">
    <name type="scientific">Pseudobythopirellula maris</name>
    <dbReference type="NCBI Taxonomy" id="2527991"/>
    <lineage>
        <taxon>Bacteria</taxon>
        <taxon>Pseudomonadati</taxon>
        <taxon>Planctomycetota</taxon>
        <taxon>Planctomycetia</taxon>
        <taxon>Pirellulales</taxon>
        <taxon>Lacipirellulaceae</taxon>
        <taxon>Pseudobythopirellula</taxon>
    </lineage>
</organism>
<dbReference type="Proteomes" id="UP000315440">
    <property type="component" value="Unassembled WGS sequence"/>
</dbReference>
<dbReference type="AlphaFoldDB" id="A0A5C5ZVK5"/>
<sequence length="67" mass="7236">MPLPIFAHALASLSTLVLPLAQEATTSGRPYTISWAVILLGVVLGLVCTFRMPKRETEVKKIRGGKS</sequence>
<accession>A0A5C5ZVK5</accession>
<comment type="caution">
    <text evidence="2">The sequence shown here is derived from an EMBL/GenBank/DDBJ whole genome shotgun (WGS) entry which is preliminary data.</text>
</comment>